<evidence type="ECO:0000313" key="1">
    <source>
        <dbReference type="EMBL" id="KAH7867453.1"/>
    </source>
</evidence>
<keyword evidence="2" id="KW-1185">Reference proteome</keyword>
<organism evidence="1 2">
    <name type="scientific">Vaccinium darrowii</name>
    <dbReference type="NCBI Taxonomy" id="229202"/>
    <lineage>
        <taxon>Eukaryota</taxon>
        <taxon>Viridiplantae</taxon>
        <taxon>Streptophyta</taxon>
        <taxon>Embryophyta</taxon>
        <taxon>Tracheophyta</taxon>
        <taxon>Spermatophyta</taxon>
        <taxon>Magnoliopsida</taxon>
        <taxon>eudicotyledons</taxon>
        <taxon>Gunneridae</taxon>
        <taxon>Pentapetalae</taxon>
        <taxon>asterids</taxon>
        <taxon>Ericales</taxon>
        <taxon>Ericaceae</taxon>
        <taxon>Vaccinioideae</taxon>
        <taxon>Vaccinieae</taxon>
        <taxon>Vaccinium</taxon>
    </lineage>
</organism>
<name>A0ACB7ZNI4_9ERIC</name>
<reference evidence="1 2" key="1">
    <citation type="journal article" date="2021" name="Hortic Res">
        <title>High-quality reference genome and annotation aids understanding of berry development for evergreen blueberry (Vaccinium darrowii).</title>
        <authorList>
            <person name="Yu J."/>
            <person name="Hulse-Kemp A.M."/>
            <person name="Babiker E."/>
            <person name="Staton M."/>
        </authorList>
    </citation>
    <scope>NUCLEOTIDE SEQUENCE [LARGE SCALE GENOMIC DNA]</scope>
    <source>
        <strain evidence="2">cv. NJ 8807/NJ 8810</strain>
        <tissue evidence="1">Young leaf</tissue>
    </source>
</reference>
<evidence type="ECO:0000313" key="2">
    <source>
        <dbReference type="Proteomes" id="UP000828048"/>
    </source>
</evidence>
<comment type="caution">
    <text evidence="1">The sequence shown here is derived from an EMBL/GenBank/DDBJ whole genome shotgun (WGS) entry which is preliminary data.</text>
</comment>
<protein>
    <submittedName>
        <fullName evidence="1">Uncharacterized protein</fullName>
    </submittedName>
</protein>
<accession>A0ACB7ZNI4</accession>
<dbReference type="EMBL" id="CM037159">
    <property type="protein sequence ID" value="KAH7867453.1"/>
    <property type="molecule type" value="Genomic_DNA"/>
</dbReference>
<sequence>MSEDNQAFQRQLLQKRAKGLANLQVDPTSVVNHETRPLAEQSHVGYSGVGDVEFSVAAAVGGGEEGEFTALAIVADAERMCSRCGRSLSR</sequence>
<dbReference type="Proteomes" id="UP000828048">
    <property type="component" value="Chromosome 9"/>
</dbReference>
<proteinExistence type="predicted"/>
<gene>
    <name evidence="1" type="ORF">Vadar_033684</name>
</gene>